<evidence type="ECO:0000256" key="11">
    <source>
        <dbReference type="ARBA" id="ARBA00022840"/>
    </source>
</evidence>
<dbReference type="NCBIfam" id="TIGR00671">
    <property type="entry name" value="baf"/>
    <property type="match status" value="1"/>
</dbReference>
<organism evidence="17 18">
    <name type="scientific">Alkalibaculum sporogenes</name>
    <dbReference type="NCBI Taxonomy" id="2655001"/>
    <lineage>
        <taxon>Bacteria</taxon>
        <taxon>Bacillati</taxon>
        <taxon>Bacillota</taxon>
        <taxon>Clostridia</taxon>
        <taxon>Eubacteriales</taxon>
        <taxon>Eubacteriaceae</taxon>
        <taxon>Alkalibaculum</taxon>
    </lineage>
</organism>
<keyword evidence="12 16" id="KW-0630">Potassium</keyword>
<dbReference type="EMBL" id="WHNX01000020">
    <property type="protein sequence ID" value="MPW26534.1"/>
    <property type="molecule type" value="Genomic_DNA"/>
</dbReference>
<comment type="cofactor">
    <cofactor evidence="2">
        <name>K(+)</name>
        <dbReference type="ChEBI" id="CHEBI:29103"/>
    </cofactor>
</comment>
<dbReference type="Proteomes" id="UP000440004">
    <property type="component" value="Unassembled WGS sequence"/>
</dbReference>
<dbReference type="HAMAP" id="MF_01274">
    <property type="entry name" value="Pantothen_kinase_3"/>
    <property type="match status" value="1"/>
</dbReference>
<dbReference type="PANTHER" id="PTHR34265:SF1">
    <property type="entry name" value="TYPE III PANTOTHENATE KINASE"/>
    <property type="match status" value="1"/>
</dbReference>
<dbReference type="EC" id="2.7.1.33" evidence="6 16"/>
<keyword evidence="8 16" id="KW-0808">Transferase</keyword>
<evidence type="ECO:0000256" key="5">
    <source>
        <dbReference type="ARBA" id="ARBA00011738"/>
    </source>
</evidence>
<dbReference type="GO" id="GO:0005524">
    <property type="term" value="F:ATP binding"/>
    <property type="evidence" value="ECO:0007669"/>
    <property type="project" value="UniProtKB-UniRule"/>
</dbReference>
<evidence type="ECO:0000256" key="13">
    <source>
        <dbReference type="ARBA" id="ARBA00022993"/>
    </source>
</evidence>
<dbReference type="Pfam" id="PF03309">
    <property type="entry name" value="Pan_kinase"/>
    <property type="match status" value="1"/>
</dbReference>
<comment type="caution">
    <text evidence="16">Lacks conserved residue(s) required for the propagation of feature annotation.</text>
</comment>
<comment type="function">
    <text evidence="16">Catalyzes the phosphorylation of pantothenate (Pan), the first step in CoA biosynthesis.</text>
</comment>
<sequence length="264" mass="29248">MLLAIDVGNTNIRIGVFNDDDLIGSWKIMTNTTKTSDEFGLFITSALMHQNVEKSCISDVIISSVVSSLIHVLKNSIIRYFNVIPLIVGPGVNTGITVNDQNLVEIGYDQICDIAACYNLYGGPAIVINFGTVTTYNFVTDKGFLDFSVTSPGIRICSDALWKKSVQLPDFQIKKSTRNLDKNHIISMQEEISYGYIGQVQYIIDKIIEETGLNNVKIVVTGICAKFIVSEIKHIDFYDTKLTLKGLRIIFEINSSGKSTSMPL</sequence>
<keyword evidence="10 16" id="KW-0418">Kinase</keyword>
<protein>
    <recommendedName>
        <fullName evidence="15 16">Type III pantothenate kinase</fullName>
        <ecNumber evidence="6 16">2.7.1.33</ecNumber>
    </recommendedName>
    <alternativeName>
        <fullName evidence="16">PanK-III</fullName>
    </alternativeName>
    <alternativeName>
        <fullName evidence="16">Pantothenic acid kinase</fullName>
    </alternativeName>
</protein>
<evidence type="ECO:0000256" key="15">
    <source>
        <dbReference type="ARBA" id="ARBA00040883"/>
    </source>
</evidence>
<feature type="binding site" evidence="16">
    <location>
        <begin position="107"/>
        <end position="110"/>
    </location>
    <ligand>
        <name>substrate</name>
    </ligand>
</feature>
<reference evidence="17 18" key="1">
    <citation type="submission" date="2019-10" db="EMBL/GenBank/DDBJ databases">
        <title>Alkalibaculum tamaniensis sp.nov., a new alkaliphilic acetogen, isolated on methoxylated aromatics from a mud volcano.</title>
        <authorList>
            <person name="Khomyakova M.A."/>
            <person name="Merkel A.Y."/>
            <person name="Bonch-Osmolovskaya E.A."/>
            <person name="Slobodkin A.I."/>
        </authorList>
    </citation>
    <scope>NUCLEOTIDE SEQUENCE [LARGE SCALE GENOMIC DNA]</scope>
    <source>
        <strain evidence="17 18">M08DMB</strain>
    </source>
</reference>
<gene>
    <name evidence="16" type="primary">coaX</name>
    <name evidence="17" type="ORF">GC105_12115</name>
</gene>
<evidence type="ECO:0000256" key="8">
    <source>
        <dbReference type="ARBA" id="ARBA00022679"/>
    </source>
</evidence>
<name>A0A6A7KAV7_9FIRM</name>
<evidence type="ECO:0000313" key="17">
    <source>
        <dbReference type="EMBL" id="MPW26534.1"/>
    </source>
</evidence>
<feature type="binding site" evidence="16">
    <location>
        <begin position="6"/>
        <end position="13"/>
    </location>
    <ligand>
        <name>ATP</name>
        <dbReference type="ChEBI" id="CHEBI:30616"/>
    </ligand>
</feature>
<evidence type="ECO:0000256" key="9">
    <source>
        <dbReference type="ARBA" id="ARBA00022741"/>
    </source>
</evidence>
<comment type="similarity">
    <text evidence="14 16">Belongs to the type III pantothenate kinase family.</text>
</comment>
<evidence type="ECO:0000256" key="12">
    <source>
        <dbReference type="ARBA" id="ARBA00022958"/>
    </source>
</evidence>
<dbReference type="SUPFAM" id="SSF53067">
    <property type="entry name" value="Actin-like ATPase domain"/>
    <property type="match status" value="2"/>
</dbReference>
<keyword evidence="11 16" id="KW-0067">ATP-binding</keyword>
<dbReference type="AlphaFoldDB" id="A0A6A7KAV7"/>
<evidence type="ECO:0000256" key="2">
    <source>
        <dbReference type="ARBA" id="ARBA00001958"/>
    </source>
</evidence>
<evidence type="ECO:0000256" key="7">
    <source>
        <dbReference type="ARBA" id="ARBA00022490"/>
    </source>
</evidence>
<evidence type="ECO:0000256" key="3">
    <source>
        <dbReference type="ARBA" id="ARBA00004496"/>
    </source>
</evidence>
<dbReference type="PANTHER" id="PTHR34265">
    <property type="entry name" value="TYPE III PANTOTHENATE KINASE"/>
    <property type="match status" value="1"/>
</dbReference>
<dbReference type="GO" id="GO:0004594">
    <property type="term" value="F:pantothenate kinase activity"/>
    <property type="evidence" value="ECO:0007669"/>
    <property type="project" value="UniProtKB-UniRule"/>
</dbReference>
<accession>A0A6A7KAV7</accession>
<comment type="subunit">
    <text evidence="5 16">Homodimer.</text>
</comment>
<feature type="binding site" evidence="16">
    <location>
        <position position="132"/>
    </location>
    <ligand>
        <name>ATP</name>
        <dbReference type="ChEBI" id="CHEBI:30616"/>
    </ligand>
</feature>
<evidence type="ECO:0000256" key="1">
    <source>
        <dbReference type="ARBA" id="ARBA00001206"/>
    </source>
</evidence>
<dbReference type="GO" id="GO:0005737">
    <property type="term" value="C:cytoplasm"/>
    <property type="evidence" value="ECO:0007669"/>
    <property type="project" value="UniProtKB-SubCell"/>
</dbReference>
<dbReference type="InterPro" id="IPR004619">
    <property type="entry name" value="Type_III_PanK"/>
</dbReference>
<comment type="catalytic activity">
    <reaction evidence="1 16">
        <text>(R)-pantothenate + ATP = (R)-4'-phosphopantothenate + ADP + H(+)</text>
        <dbReference type="Rhea" id="RHEA:16373"/>
        <dbReference type="ChEBI" id="CHEBI:10986"/>
        <dbReference type="ChEBI" id="CHEBI:15378"/>
        <dbReference type="ChEBI" id="CHEBI:29032"/>
        <dbReference type="ChEBI" id="CHEBI:30616"/>
        <dbReference type="ChEBI" id="CHEBI:456216"/>
        <dbReference type="EC" id="2.7.1.33"/>
    </reaction>
</comment>
<dbReference type="RefSeq" id="WP_152805141.1">
    <property type="nucleotide sequence ID" value="NZ_WHNX01000020.1"/>
</dbReference>
<evidence type="ECO:0000256" key="6">
    <source>
        <dbReference type="ARBA" id="ARBA00012102"/>
    </source>
</evidence>
<evidence type="ECO:0000256" key="4">
    <source>
        <dbReference type="ARBA" id="ARBA00005225"/>
    </source>
</evidence>
<dbReference type="GO" id="GO:0015937">
    <property type="term" value="P:coenzyme A biosynthetic process"/>
    <property type="evidence" value="ECO:0007669"/>
    <property type="project" value="UniProtKB-UniRule"/>
</dbReference>
<keyword evidence="18" id="KW-1185">Reference proteome</keyword>
<dbReference type="InterPro" id="IPR043129">
    <property type="entry name" value="ATPase_NBD"/>
</dbReference>
<dbReference type="Gene3D" id="3.30.420.40">
    <property type="match status" value="2"/>
</dbReference>
<comment type="subcellular location">
    <subcellularLocation>
        <location evidence="3 16">Cytoplasm</location>
    </subcellularLocation>
</comment>
<keyword evidence="9 16" id="KW-0547">Nucleotide-binding</keyword>
<comment type="cofactor">
    <cofactor evidence="16">
        <name>NH4(+)</name>
        <dbReference type="ChEBI" id="CHEBI:28938"/>
    </cofactor>
    <cofactor evidence="16">
        <name>K(+)</name>
        <dbReference type="ChEBI" id="CHEBI:29103"/>
    </cofactor>
    <text evidence="16">A monovalent cation. Ammonium or potassium.</text>
</comment>
<proteinExistence type="inferred from homology"/>
<evidence type="ECO:0000256" key="16">
    <source>
        <dbReference type="HAMAP-Rule" id="MF_01274"/>
    </source>
</evidence>
<feature type="active site" description="Proton acceptor" evidence="16">
    <location>
        <position position="109"/>
    </location>
</feature>
<comment type="caution">
    <text evidence="17">The sequence shown here is derived from an EMBL/GenBank/DDBJ whole genome shotgun (WGS) entry which is preliminary data.</text>
</comment>
<dbReference type="CDD" id="cd24015">
    <property type="entry name" value="ASKHA_NBD_PanK-III"/>
    <property type="match status" value="1"/>
</dbReference>
<keyword evidence="13 16" id="KW-0173">Coenzyme A biosynthesis</keyword>
<evidence type="ECO:0000313" key="18">
    <source>
        <dbReference type="Proteomes" id="UP000440004"/>
    </source>
</evidence>
<dbReference type="UniPathway" id="UPA00241">
    <property type="reaction ID" value="UER00352"/>
</dbReference>
<evidence type="ECO:0000256" key="10">
    <source>
        <dbReference type="ARBA" id="ARBA00022777"/>
    </source>
</evidence>
<keyword evidence="7 16" id="KW-0963">Cytoplasm</keyword>
<evidence type="ECO:0000256" key="14">
    <source>
        <dbReference type="ARBA" id="ARBA00038036"/>
    </source>
</evidence>
<comment type="pathway">
    <text evidence="4 16">Cofactor biosynthesis; coenzyme A biosynthesis; CoA from (R)-pantothenate: step 1/5.</text>
</comment>